<name>A0A074U2G2_9RHOB</name>
<evidence type="ECO:0000313" key="3">
    <source>
        <dbReference type="Proteomes" id="UP000027725"/>
    </source>
</evidence>
<dbReference type="AlphaFoldDB" id="A0A074U2G2"/>
<dbReference type="EMBL" id="JHEH01000023">
    <property type="protein sequence ID" value="KEP68832.1"/>
    <property type="molecule type" value="Genomic_DNA"/>
</dbReference>
<keyword evidence="1" id="KW-0812">Transmembrane</keyword>
<proteinExistence type="predicted"/>
<dbReference type="RefSeq" id="WP_038067990.1">
    <property type="nucleotide sequence ID" value="NZ_JHEH01000023.1"/>
</dbReference>
<organism evidence="2 3">
    <name type="scientific">Thioclava dalianensis</name>
    <dbReference type="NCBI Taxonomy" id="1185766"/>
    <lineage>
        <taxon>Bacteria</taxon>
        <taxon>Pseudomonadati</taxon>
        <taxon>Pseudomonadota</taxon>
        <taxon>Alphaproteobacteria</taxon>
        <taxon>Rhodobacterales</taxon>
        <taxon>Paracoccaceae</taxon>
        <taxon>Thioclava</taxon>
    </lineage>
</organism>
<reference evidence="2 3" key="1">
    <citation type="submission" date="2014-03" db="EMBL/GenBank/DDBJ databases">
        <title>The draft genome sequence of Thioclava dalianensis DLFJ1-1.</title>
        <authorList>
            <person name="Lai Q."/>
            <person name="Shao Z."/>
        </authorList>
    </citation>
    <scope>NUCLEOTIDE SEQUENCE [LARGE SCALE GENOMIC DNA]</scope>
    <source>
        <strain evidence="2 3">DLFJ1-1</strain>
    </source>
</reference>
<keyword evidence="1" id="KW-0472">Membrane</keyword>
<gene>
    <name evidence="2" type="ORF">DL1_08670</name>
</gene>
<dbReference type="Proteomes" id="UP000027725">
    <property type="component" value="Unassembled WGS sequence"/>
</dbReference>
<dbReference type="STRING" id="1185766.SAMN05216224_10655"/>
<keyword evidence="3" id="KW-1185">Reference proteome</keyword>
<sequence length="104" mass="11727">MNPENRPPRNPAVMSQEVARRLLHSETRSHISRATKEEAIHCLVNHGAGRCDYDLARQARMELERERGCMPSWFAPVAAGMFGGSISMIVIQFLIIIDPLSLLR</sequence>
<comment type="caution">
    <text evidence="2">The sequence shown here is derived from an EMBL/GenBank/DDBJ whole genome shotgun (WGS) entry which is preliminary data.</text>
</comment>
<keyword evidence="1" id="KW-1133">Transmembrane helix</keyword>
<evidence type="ECO:0000256" key="1">
    <source>
        <dbReference type="SAM" id="Phobius"/>
    </source>
</evidence>
<protein>
    <submittedName>
        <fullName evidence="2">Uncharacterized protein</fullName>
    </submittedName>
</protein>
<feature type="transmembrane region" description="Helical" evidence="1">
    <location>
        <begin position="73"/>
        <end position="97"/>
    </location>
</feature>
<evidence type="ECO:0000313" key="2">
    <source>
        <dbReference type="EMBL" id="KEP68832.1"/>
    </source>
</evidence>
<accession>A0A074U2G2</accession>